<dbReference type="Pfam" id="PF01935">
    <property type="entry name" value="DUF87"/>
    <property type="match status" value="1"/>
</dbReference>
<proteinExistence type="predicted"/>
<name>A0ABN8BJU2_9LACO</name>
<evidence type="ECO:0000313" key="3">
    <source>
        <dbReference type="Proteomes" id="UP000789719"/>
    </source>
</evidence>
<gene>
    <name evidence="2" type="ORF">WGH24286_00356</name>
</gene>
<feature type="domain" description="Helicase HerA central" evidence="1">
    <location>
        <begin position="1489"/>
        <end position="1691"/>
    </location>
</feature>
<dbReference type="InterPro" id="IPR027417">
    <property type="entry name" value="P-loop_NTPase"/>
</dbReference>
<reference evidence="2 3" key="1">
    <citation type="submission" date="2021-11" db="EMBL/GenBank/DDBJ databases">
        <authorList>
            <person name="Depoorter E."/>
        </authorList>
    </citation>
    <scope>NUCLEOTIDE SEQUENCE [LARGE SCALE GENOMIC DNA]</scope>
    <source>
        <strain evidence="2 3">LMG 24286</strain>
    </source>
</reference>
<dbReference type="RefSeq" id="WP_230098049.1">
    <property type="nucleotide sequence ID" value="NZ_CAKKNT010000003.1"/>
</dbReference>
<dbReference type="InterPro" id="IPR002789">
    <property type="entry name" value="HerA_central"/>
</dbReference>
<dbReference type="Proteomes" id="UP000789719">
    <property type="component" value="Unassembled WGS sequence"/>
</dbReference>
<evidence type="ECO:0000313" key="2">
    <source>
        <dbReference type="EMBL" id="CAH0417940.1"/>
    </source>
</evidence>
<protein>
    <recommendedName>
        <fullName evidence="1">Helicase HerA central domain-containing protein</fullName>
    </recommendedName>
</protein>
<dbReference type="PANTHER" id="PTHR30121:SF6">
    <property type="entry name" value="SLR6007 PROTEIN"/>
    <property type="match status" value="1"/>
</dbReference>
<accession>A0ABN8BJU2</accession>
<dbReference type="SUPFAM" id="SSF52540">
    <property type="entry name" value="P-loop containing nucleoside triphosphate hydrolases"/>
    <property type="match status" value="1"/>
</dbReference>
<dbReference type="InterPro" id="IPR051162">
    <property type="entry name" value="T4SS_component"/>
</dbReference>
<keyword evidence="3" id="KW-1185">Reference proteome</keyword>
<dbReference type="EMBL" id="CAKKNT010000003">
    <property type="protein sequence ID" value="CAH0417940.1"/>
    <property type="molecule type" value="Genomic_DNA"/>
</dbReference>
<sequence length="1831" mass="207877">MSNQYYKFLVEQLLNWLSENEGTFAAGSRFFEMFDEETDVQAFNQYLVEGDFPGKEVFDAQNDGLDFKTIAFNIPNSDKKVLFVAALENVKHDFLVTLRNRVSENNGIWQNTNIVFIVYQDLDSIISGSFDLSQGGAPFDLNLIKENLSNRITRTELSKADKAVVNHYLAELLKDESTALKDYETIFSVLSQATISTHDYNKMGLFSDKNLDTMSGKALTERIAENHKFFQAIEQDHDFGDVEERISNRVAGPGIIKDLKDETWAQTDFTKIEKGIEELNKDKDVKLNLDFHELDNLYQSWVRPDGESQAAKRKLNVLISSYDFNQPTFTFEIPFDDKVFKSSIAESTIMSLNLNQQKDVRTEIDTKNKKLIVTIHNFESNTTYGGQFTYRHRKINRLTFRISFMIVPFKLDNLDRLKPGFSIKTVNKKNNRFVGFSISDNITEYIFGNGATILEAESLGALENQEIANKQIVFSDNASFEDQDSDIAKFTAKYNGQVLPVVFENRAVKAAPSSAMQIEKLRLAAFDDGYQLQFLDNKIVQGSNAHAVEIKYRENFLELEQQMIAEDKGILFGRIINNEVFDDNDGVPSSVVNAYHKLFAYYRSEETLPSLAIMDVEHKQLLQNILDEINSYLTDTLVQNQALENGVRQITQIGQFKKQGNILLTPFNPLLIAYQLELDRALDGKVPHLNVLKTLNPQNLIPYLKINNEDFIAQYDVTAPRWLFYNQVEKAQLSNTASNIIHNRISDYIKQYGTIFATNRDMPLNIAAVNIVDESNFFDAIVAYFMERLSDDKVTSIEQLNPLNLYLDKIGFKLNSLFAKLFKLNVLEGLDELLPQPLKIAKKIKDKFEDYQILDLLQTKINIYHLPAGLEDIPETLSFDITFNQFTQEKQIDFKNIDLLDKNYSLGGLISGPQFKESDDFFINGFGVSDLGNAETPLIKFTSLWNSLMLAAQSATQQYESGKTFVNYLRNLPKSEIAPILKLSNWVTFIKPDVSLSYFYNDHNGEMLVIHYMDQSATNQYEAVTVTNKVVTYEHVLQENILKERTDGEISPHDTQNVIKNFNLLNGNWLLRLVANVSNHVNTENVLREKLSLITAYKQAYGILDIPGIFWIPISLEEVLRVSTMVGMSKDDGLFSAKNLGGSNKTGPISDDLLFVGIDTRSSALKMHFVPVEVKIGLNSNQVTDKAEQQLAHTNKILKAFLTDANDDLFMRRYYVNFFKALVLGNFEKLLASDLYYTSSEFDFIKLKNQLMADEFTVSFEMDQWLGNGIIFEFTNGVYNRKLTYKQQGNYTLINVPEDDAYNIVTDDIEPLVTKIQAGEFGFPTNELLREKILQNPIANLAVDSDLQQGELADIASSALTITMADSTTEIHKDITYDENSSEEAPVVPEVAETVNAYELPEIEPVTTNISESTQASNVEQVEAIDNQNDTLEMTSGIIKPEDDNLNDSVEQDNISVITSTPLEAKRMLIGQSAGSTHRTYWEYGNPGLANRHMLVTGQSGQGKTYFIQTMLAEFVKNQLDTIVVDYTDGFLSEQLDPEFLELIDDKLNIKLVYFEGLPINPFKLQMKSLEGYEFEENVNDMADRVVQVLDYVFNLGIQQRALLKSLILEGCKINNNKMTFTKLKIILEDSEIPEAKKLRGRLEPLIERDPFNYTDEFNWSQLLTNHGIVHIFQLSLLQPTIQKAMIEFLLWDLYQYSQGGSKDKPIPIVLDEVQNLDFSSTSPFVKILREGRKFGWSGIFATQDIDSVNGDAKDALFNVGTQVHFKPTESQVANVAKLMATDSNTRANLMQELSLLRRGWAVVNGPQLNSSGQLTPSYADVVQILGFDQR</sequence>
<dbReference type="Gene3D" id="3.40.50.300">
    <property type="entry name" value="P-loop containing nucleotide triphosphate hydrolases"/>
    <property type="match status" value="2"/>
</dbReference>
<comment type="caution">
    <text evidence="2">The sequence shown here is derived from an EMBL/GenBank/DDBJ whole genome shotgun (WGS) entry which is preliminary data.</text>
</comment>
<dbReference type="PANTHER" id="PTHR30121">
    <property type="entry name" value="UNCHARACTERIZED PROTEIN YJGR-RELATED"/>
    <property type="match status" value="1"/>
</dbReference>
<evidence type="ECO:0000259" key="1">
    <source>
        <dbReference type="Pfam" id="PF01935"/>
    </source>
</evidence>
<organism evidence="2 3">
    <name type="scientific">Periweissella ghanensis</name>
    <dbReference type="NCBI Taxonomy" id="467997"/>
    <lineage>
        <taxon>Bacteria</taxon>
        <taxon>Bacillati</taxon>
        <taxon>Bacillota</taxon>
        <taxon>Bacilli</taxon>
        <taxon>Lactobacillales</taxon>
        <taxon>Lactobacillaceae</taxon>
        <taxon>Periweissella</taxon>
    </lineage>
</organism>